<accession>A0A9P4GNN3</accession>
<gene>
    <name evidence="1" type="ORF">K460DRAFT_262329</name>
</gene>
<reference evidence="1" key="1">
    <citation type="submission" date="2020-01" db="EMBL/GenBank/DDBJ databases">
        <authorList>
            <consortium name="DOE Joint Genome Institute"/>
            <person name="Haridas S."/>
            <person name="Albert R."/>
            <person name="Binder M."/>
            <person name="Bloem J."/>
            <person name="Labutti K."/>
            <person name="Salamov A."/>
            <person name="Andreopoulos B."/>
            <person name="Baker S.E."/>
            <person name="Barry K."/>
            <person name="Bills G."/>
            <person name="Bluhm B.H."/>
            <person name="Cannon C."/>
            <person name="Castanera R."/>
            <person name="Culley D.E."/>
            <person name="Daum C."/>
            <person name="Ezra D."/>
            <person name="Gonzalez J.B."/>
            <person name="Henrissat B."/>
            <person name="Kuo A."/>
            <person name="Liang C."/>
            <person name="Lipzen A."/>
            <person name="Lutzoni F."/>
            <person name="Magnuson J."/>
            <person name="Mondo S."/>
            <person name="Nolan M."/>
            <person name="Ohm R."/>
            <person name="Pangilinan J."/>
            <person name="Park H.-J."/>
            <person name="Ramirez L."/>
            <person name="Alfaro M."/>
            <person name="Sun H."/>
            <person name="Tritt A."/>
            <person name="Yoshinaga Y."/>
            <person name="Zwiers L.-H."/>
            <person name="Turgeon B.G."/>
            <person name="Goodwin S.B."/>
            <person name="Spatafora J.W."/>
            <person name="Crous P.W."/>
            <person name="Grigoriev I.V."/>
        </authorList>
    </citation>
    <scope>NUCLEOTIDE SEQUENCE</scope>
    <source>
        <strain evidence="1">CBS 394.84</strain>
    </source>
</reference>
<evidence type="ECO:0000313" key="1">
    <source>
        <dbReference type="EMBL" id="KAF1848596.1"/>
    </source>
</evidence>
<protein>
    <submittedName>
        <fullName evidence="1">Uncharacterized protein</fullName>
    </submittedName>
</protein>
<feature type="non-terminal residue" evidence="1">
    <location>
        <position position="1"/>
    </location>
</feature>
<dbReference type="OrthoDB" id="3694556at2759"/>
<dbReference type="AlphaFoldDB" id="A0A9P4GNN3"/>
<name>A0A9P4GNN3_9PLEO</name>
<evidence type="ECO:0000313" key="2">
    <source>
        <dbReference type="Proteomes" id="UP000800039"/>
    </source>
</evidence>
<keyword evidence="2" id="KW-1185">Reference proteome</keyword>
<comment type="caution">
    <text evidence="1">The sequence shown here is derived from an EMBL/GenBank/DDBJ whole genome shotgun (WGS) entry which is preliminary data.</text>
</comment>
<dbReference type="EMBL" id="ML976615">
    <property type="protein sequence ID" value="KAF1848596.1"/>
    <property type="molecule type" value="Genomic_DNA"/>
</dbReference>
<sequence length="120" mass="13978">PPRTPSPQYSLREPEDLTTDVAYTQHQTILEWLFVSIPAHRSLHTLPTLHRTTLIYGTATLRQRITDLANLDIKLYHKYASLLSDKEHTEKAFAYTGWCWFPPPDGTLEFLSREDLERLL</sequence>
<dbReference type="GeneID" id="63844728"/>
<feature type="non-terminal residue" evidence="1">
    <location>
        <position position="120"/>
    </location>
</feature>
<dbReference type="RefSeq" id="XP_040791159.1">
    <property type="nucleotide sequence ID" value="XM_040927475.1"/>
</dbReference>
<organism evidence="1 2">
    <name type="scientific">Cucurbitaria berberidis CBS 394.84</name>
    <dbReference type="NCBI Taxonomy" id="1168544"/>
    <lineage>
        <taxon>Eukaryota</taxon>
        <taxon>Fungi</taxon>
        <taxon>Dikarya</taxon>
        <taxon>Ascomycota</taxon>
        <taxon>Pezizomycotina</taxon>
        <taxon>Dothideomycetes</taxon>
        <taxon>Pleosporomycetidae</taxon>
        <taxon>Pleosporales</taxon>
        <taxon>Pleosporineae</taxon>
        <taxon>Cucurbitariaceae</taxon>
        <taxon>Cucurbitaria</taxon>
    </lineage>
</organism>
<proteinExistence type="predicted"/>
<dbReference type="Proteomes" id="UP000800039">
    <property type="component" value="Unassembled WGS sequence"/>
</dbReference>